<protein>
    <submittedName>
        <fullName evidence="1">Putative pyrimidine dimer DNA glycosylase</fullName>
    </submittedName>
</protein>
<accession>A0A6H0XAN4</accession>
<dbReference type="KEGG" id="vg:65059832"/>
<name>A0A6H0XAN4_9CAUD</name>
<proteinExistence type="predicted"/>
<dbReference type="GeneID" id="65059832"/>
<evidence type="ECO:0000313" key="2">
    <source>
        <dbReference type="Proteomes" id="UP000502327"/>
    </source>
</evidence>
<organism evidence="1 2">
    <name type="scientific">Escherichia phage vB_EcoM_IME537</name>
    <dbReference type="NCBI Taxonomy" id="2724310"/>
    <lineage>
        <taxon>Viruses</taxon>
        <taxon>Duplodnaviria</taxon>
        <taxon>Heunggongvirae</taxon>
        <taxon>Uroviricota</taxon>
        <taxon>Caudoviricetes</taxon>
        <taxon>Pantevenvirales</taxon>
        <taxon>Straboviridae</taxon>
        <taxon>Tevenvirinae</taxon>
        <taxon>Tequatrovirus</taxon>
        <taxon>Tequatrovirus ime537</taxon>
    </lineage>
</organism>
<dbReference type="EMBL" id="MT179807">
    <property type="protein sequence ID" value="QIW91472.1"/>
    <property type="molecule type" value="Genomic_DNA"/>
</dbReference>
<keyword evidence="2" id="KW-1185">Reference proteome</keyword>
<dbReference type="Proteomes" id="UP000502327">
    <property type="component" value="Segment"/>
</dbReference>
<sequence length="106" mass="12402">MGLPCCVPTRGKILMAQLSAGFGYEYYTAPRRVSVAPKKIQSLDDFQEVVRNAFQDYARYLKEDSQDCLEEDEIAYYEQRLEQLKNLHEVRAEVSKSMNKLIRFKE</sequence>
<evidence type="ECO:0000313" key="1">
    <source>
        <dbReference type="EMBL" id="QIW91472.1"/>
    </source>
</evidence>
<dbReference type="RefSeq" id="YP_010071161.1">
    <property type="nucleotide sequence ID" value="NC_054921.1"/>
</dbReference>
<reference evidence="1 2" key="1">
    <citation type="submission" date="2020-03" db="EMBL/GenBank/DDBJ databases">
        <authorList>
            <person name="Wu Y."/>
            <person name="Qu Y."/>
        </authorList>
    </citation>
    <scope>NUCLEOTIDE SEQUENCE [LARGE SCALE GENOMIC DNA]</scope>
</reference>